<name>A0A1Q8Y991_9BURK</name>
<proteinExistence type="predicted"/>
<organism evidence="1 2">
    <name type="scientific">Rhodoferax antarcticus ANT.BR</name>
    <dbReference type="NCBI Taxonomy" id="1111071"/>
    <lineage>
        <taxon>Bacteria</taxon>
        <taxon>Pseudomonadati</taxon>
        <taxon>Pseudomonadota</taxon>
        <taxon>Betaproteobacteria</taxon>
        <taxon>Burkholderiales</taxon>
        <taxon>Comamonadaceae</taxon>
        <taxon>Rhodoferax</taxon>
    </lineage>
</organism>
<reference evidence="1 2" key="1">
    <citation type="submission" date="2017-01" db="EMBL/GenBank/DDBJ databases">
        <title>Genome sequence of Rhodoferax antarcticus ANT.BR, a psychrophilic purple nonsulfur bacterium from an Antarctic microbial mat.</title>
        <authorList>
            <person name="Baker J."/>
            <person name="Riester C."/>
            <person name="Skinner B."/>
            <person name="Newell A."/>
            <person name="Swingley W."/>
            <person name="Madigan M."/>
            <person name="Jung D."/>
            <person name="Asao M."/>
            <person name="Chen M."/>
            <person name="Loughlin P."/>
            <person name="Pan H."/>
            <person name="Lin S."/>
            <person name="Li N."/>
            <person name="Shaw J."/>
            <person name="Prado M."/>
            <person name="Sherman C."/>
            <person name="Li X."/>
            <person name="Tang J."/>
            <person name="Blankenship R."/>
            <person name="Zhao T."/>
            <person name="Touchman J."/>
            <person name="Sattley M."/>
        </authorList>
    </citation>
    <scope>NUCLEOTIDE SEQUENCE [LARGE SCALE GENOMIC DNA]</scope>
    <source>
        <strain evidence="1 2">ANT.BR</strain>
    </source>
</reference>
<keyword evidence="2" id="KW-1185">Reference proteome</keyword>
<dbReference type="EMBL" id="MSYM01000020">
    <property type="protein sequence ID" value="OLP04568.1"/>
    <property type="molecule type" value="Genomic_DNA"/>
</dbReference>
<comment type="caution">
    <text evidence="1">The sequence shown here is derived from an EMBL/GenBank/DDBJ whole genome shotgun (WGS) entry which is preliminary data.</text>
</comment>
<evidence type="ECO:0000313" key="2">
    <source>
        <dbReference type="Proteomes" id="UP000185911"/>
    </source>
</evidence>
<accession>A0A1Q8Y991</accession>
<dbReference type="Proteomes" id="UP000185911">
    <property type="component" value="Unassembled WGS sequence"/>
</dbReference>
<protein>
    <submittedName>
        <fullName evidence="1">Serine endopeptidase</fullName>
    </submittedName>
</protein>
<dbReference type="AlphaFoldDB" id="A0A1Q8Y991"/>
<gene>
    <name evidence="1" type="ORF">BLL52_4270</name>
</gene>
<evidence type="ECO:0000313" key="1">
    <source>
        <dbReference type="EMBL" id="OLP04568.1"/>
    </source>
</evidence>
<sequence>MTVIGGRYAIKALQAYLERQKLAEAMPEEARRQDMDYDVAQAHLAKGICPGCERPADLKDVKTMPKALPRRWRDLDGPYPNCDI</sequence>